<gene>
    <name evidence="1" type="ORF">JK363_14805</name>
</gene>
<name>A0ABS1NDC2_9ACTN</name>
<dbReference type="InterPro" id="IPR015947">
    <property type="entry name" value="PUA-like_sf"/>
</dbReference>
<evidence type="ECO:0000313" key="2">
    <source>
        <dbReference type="Proteomes" id="UP000634229"/>
    </source>
</evidence>
<keyword evidence="2" id="KW-1185">Reference proteome</keyword>
<dbReference type="Proteomes" id="UP000634229">
    <property type="component" value="Unassembled WGS sequence"/>
</dbReference>
<dbReference type="SUPFAM" id="SSF88697">
    <property type="entry name" value="PUA domain-like"/>
    <property type="match status" value="1"/>
</dbReference>
<dbReference type="RefSeq" id="WP_201875330.1">
    <property type="nucleotide sequence ID" value="NZ_JAERRF010000007.1"/>
</dbReference>
<organism evidence="1 2">
    <name type="scientific">Streptomyces coffeae</name>
    <dbReference type="NCBI Taxonomy" id="621382"/>
    <lineage>
        <taxon>Bacteria</taxon>
        <taxon>Bacillati</taxon>
        <taxon>Actinomycetota</taxon>
        <taxon>Actinomycetes</taxon>
        <taxon>Kitasatosporales</taxon>
        <taxon>Streptomycetaceae</taxon>
        <taxon>Streptomyces</taxon>
    </lineage>
</organism>
<sequence>MATRLEATYGDNGEREHAVEHSDALARALVAAVRGERGAEPPADTKLMELLRDIARASRLIQHLEEWRELAIVRADQLDADASRVNLGVAAGMSPSKLYKLLEKHGRPKSRTPLTRSEIVESAITTEGGEWDAARVIETLERYGFETDDKGARSLLRGLNRDKVLERKPGAGGRAIYRVPGAGRDWLYVLDPELNTVEGGPSTPARVSRLAREADGPGHWWLGRKLKDMRAGDRLWIYFAAPERKISAMAEVSSEPYPAPAGSEKPYLVNATLHARATEALRKNPVRLEQLANQHPQGCVGLADADLALALKNAGL</sequence>
<reference evidence="1 2" key="1">
    <citation type="submission" date="2021-01" db="EMBL/GenBank/DDBJ databases">
        <title>WGS of actinomycetes isolated from Thailand.</title>
        <authorList>
            <person name="Thawai C."/>
        </authorList>
    </citation>
    <scope>NUCLEOTIDE SEQUENCE [LARGE SCALE GENOMIC DNA]</scope>
    <source>
        <strain evidence="1 2">CA1R205</strain>
    </source>
</reference>
<dbReference type="EMBL" id="JAERRF010000007">
    <property type="protein sequence ID" value="MBL1097920.1"/>
    <property type="molecule type" value="Genomic_DNA"/>
</dbReference>
<proteinExistence type="predicted"/>
<protein>
    <submittedName>
        <fullName evidence="1">EVE domain-containing protein</fullName>
    </submittedName>
</protein>
<comment type="caution">
    <text evidence="1">The sequence shown here is derived from an EMBL/GenBank/DDBJ whole genome shotgun (WGS) entry which is preliminary data.</text>
</comment>
<evidence type="ECO:0000313" key="1">
    <source>
        <dbReference type="EMBL" id="MBL1097920.1"/>
    </source>
</evidence>
<accession>A0ABS1NDC2</accession>